<feature type="transmembrane region" description="Helical" evidence="2">
    <location>
        <begin position="84"/>
        <end position="106"/>
    </location>
</feature>
<keyword evidence="2" id="KW-0812">Transmembrane</keyword>
<dbReference type="SUPFAM" id="SSF51735">
    <property type="entry name" value="NAD(P)-binding Rossmann-fold domains"/>
    <property type="match status" value="1"/>
</dbReference>
<reference evidence="4" key="1">
    <citation type="submission" date="2020-10" db="EMBL/GenBank/DDBJ databases">
        <authorList>
            <person name="Gilroy R."/>
        </authorList>
    </citation>
    <scope>NUCLEOTIDE SEQUENCE</scope>
    <source>
        <strain evidence="4">15467</strain>
    </source>
</reference>
<dbReference type="InterPro" id="IPR051203">
    <property type="entry name" value="Polysaccharide_Synthase-Rel"/>
</dbReference>
<dbReference type="InterPro" id="IPR036291">
    <property type="entry name" value="NAD(P)-bd_dom_sf"/>
</dbReference>
<comment type="similarity">
    <text evidence="1">Belongs to the polysaccharide synthase family.</text>
</comment>
<evidence type="ECO:0000313" key="5">
    <source>
        <dbReference type="Proteomes" id="UP000823635"/>
    </source>
</evidence>
<reference evidence="4" key="2">
    <citation type="journal article" date="2021" name="PeerJ">
        <title>Extensive microbial diversity within the chicken gut microbiome revealed by metagenomics and culture.</title>
        <authorList>
            <person name="Gilroy R."/>
            <person name="Ravi A."/>
            <person name="Getino M."/>
            <person name="Pursley I."/>
            <person name="Horton D.L."/>
            <person name="Alikhan N.F."/>
            <person name="Baker D."/>
            <person name="Gharbi K."/>
            <person name="Hall N."/>
            <person name="Watson M."/>
            <person name="Adriaenssens E.M."/>
            <person name="Foster-Nyarko E."/>
            <person name="Jarju S."/>
            <person name="Secka A."/>
            <person name="Antonio M."/>
            <person name="Oren A."/>
            <person name="Chaudhuri R.R."/>
            <person name="La Ragione R."/>
            <person name="Hildebrand F."/>
            <person name="Pallen M.J."/>
        </authorList>
    </citation>
    <scope>NUCLEOTIDE SEQUENCE</scope>
    <source>
        <strain evidence="4">15467</strain>
    </source>
</reference>
<evidence type="ECO:0000313" key="4">
    <source>
        <dbReference type="EMBL" id="MBO8428898.1"/>
    </source>
</evidence>
<feature type="domain" description="Polysaccharide biosynthesis protein CapD-like" evidence="3">
    <location>
        <begin position="305"/>
        <end position="601"/>
    </location>
</feature>
<dbReference type="EMBL" id="JADINB010000068">
    <property type="protein sequence ID" value="MBO8428898.1"/>
    <property type="molecule type" value="Genomic_DNA"/>
</dbReference>
<comment type="caution">
    <text evidence="4">The sequence shown here is derived from an EMBL/GenBank/DDBJ whole genome shotgun (WGS) entry which is preliminary data.</text>
</comment>
<keyword evidence="2" id="KW-0472">Membrane</keyword>
<dbReference type="PANTHER" id="PTHR43318">
    <property type="entry name" value="UDP-N-ACETYLGLUCOSAMINE 4,6-DEHYDRATASE"/>
    <property type="match status" value="1"/>
</dbReference>
<name>A0A9D9DK04_9BACT</name>
<accession>A0A9D9DK04</accession>
<evidence type="ECO:0000256" key="1">
    <source>
        <dbReference type="ARBA" id="ARBA00007430"/>
    </source>
</evidence>
<dbReference type="AlphaFoldDB" id="A0A9D9DK04"/>
<evidence type="ECO:0000256" key="2">
    <source>
        <dbReference type="SAM" id="Phobius"/>
    </source>
</evidence>
<proteinExistence type="inferred from homology"/>
<dbReference type="Pfam" id="PF02719">
    <property type="entry name" value="Polysacc_synt_2"/>
    <property type="match status" value="1"/>
</dbReference>
<feature type="transmembrane region" description="Helical" evidence="2">
    <location>
        <begin position="20"/>
        <end position="41"/>
    </location>
</feature>
<dbReference type="Gene3D" id="3.40.50.720">
    <property type="entry name" value="NAD(P)-binding Rossmann-like Domain"/>
    <property type="match status" value="2"/>
</dbReference>
<dbReference type="Proteomes" id="UP000823635">
    <property type="component" value="Unassembled WGS sequence"/>
</dbReference>
<organism evidence="4 5">
    <name type="scientific">Candidatus Egerieousia excrementavium</name>
    <dbReference type="NCBI Taxonomy" id="2840778"/>
    <lineage>
        <taxon>Bacteria</taxon>
        <taxon>Pseudomonadati</taxon>
        <taxon>Bacteroidota</taxon>
        <taxon>Bacteroidia</taxon>
        <taxon>Bacteroidales</taxon>
        <taxon>Candidatus Egerieousia</taxon>
    </lineage>
</organism>
<evidence type="ECO:0000259" key="3">
    <source>
        <dbReference type="Pfam" id="PF02719"/>
    </source>
</evidence>
<keyword evidence="2" id="KW-1133">Transmembrane helix</keyword>
<dbReference type="CDD" id="cd05237">
    <property type="entry name" value="UDP_invert_4-6DH_SDR_e"/>
    <property type="match status" value="1"/>
</dbReference>
<dbReference type="InterPro" id="IPR003869">
    <property type="entry name" value="Polysac_CapD-like"/>
</dbReference>
<gene>
    <name evidence="4" type="ORF">IAC68_03070</name>
</gene>
<dbReference type="PANTHER" id="PTHR43318:SF1">
    <property type="entry name" value="POLYSACCHARIDE BIOSYNTHESIS PROTEIN EPSC-RELATED"/>
    <property type="match status" value="1"/>
</dbReference>
<sequence length="652" mass="72610">MASISKFLEKMANTTYMNRWAVLIFDALMSAFISLVVYMALGTFTSATIPFLTLVAIFVISVMVSGVIFWSMGIHRGIVRHASIVDIFHIFLAVLIKGAVLFALFSLLDITNFIFISVGKVAIAEVADIAVTLCAFVLVRVSVVYVYDAISYHAVKSSKNILIYGDDDKSIVTATFFSGKNLNAGYNVVGFIVMTGDIKKLKLASVPVYNIASLDYLSGVIRRKNIRAIVFPDQKDLLKERDGLVKFCLKEHIAVMLKPTMEEDVVSKDGLKMPIRNVNIEDLLYRDEIKIKMDEVSAMLSGKVIMVTGAAGSIGSELCRIISKFNIRQLIFLDNAETPMHSLQLEFLNSDSCIASDIGQKYCFLLADVRNRIRINTIFDLYKPQIVFHAAAYKHVPVIEDNPTEGAYVNIIGTKVVADAALRTGVEKMVMISTDKAVNPTNIMGATKRIAEIYIQSLSKAVLNGEIEGKTRFITTRFGNVLGSNGSVIPRFREQIKSGGPVTVTHPDIIRYFMTIPEACRLVMEAATIGKGYEIFVFDMGTPVKIADLAKNMIKLAGFEPDIDIKIVYTGLRQGEKLYEELLNTKENVIPTNYNKIFVAKTREYDYARVNEMVLALKERARLSDADSCVKIMKDIVPEFVSQNSRYAEFNK</sequence>
<protein>
    <submittedName>
        <fullName evidence="4">Polysaccharide biosynthesis protein</fullName>
    </submittedName>
</protein>
<feature type="transmembrane region" description="Helical" evidence="2">
    <location>
        <begin position="47"/>
        <end position="72"/>
    </location>
</feature>